<dbReference type="Pfam" id="PF01545">
    <property type="entry name" value="Cation_efflux"/>
    <property type="match status" value="1"/>
</dbReference>
<dbReference type="GO" id="GO:0006882">
    <property type="term" value="P:intracellular zinc ion homeostasis"/>
    <property type="evidence" value="ECO:0007669"/>
    <property type="project" value="TreeGrafter"/>
</dbReference>
<dbReference type="InterPro" id="IPR027469">
    <property type="entry name" value="Cation_efflux_TMD_sf"/>
</dbReference>
<feature type="transmembrane region" description="Helical" evidence="7">
    <location>
        <begin position="90"/>
        <end position="108"/>
    </location>
</feature>
<feature type="domain" description="Cation efflux protein transmembrane" evidence="8">
    <location>
        <begin position="20"/>
        <end position="213"/>
    </location>
</feature>
<dbReference type="Gene3D" id="1.20.1510.10">
    <property type="entry name" value="Cation efflux protein transmembrane domain"/>
    <property type="match status" value="1"/>
</dbReference>
<proteinExistence type="inferred from homology"/>
<dbReference type="NCBIfam" id="TIGR01297">
    <property type="entry name" value="CDF"/>
    <property type="match status" value="1"/>
</dbReference>
<sequence>MNAPSSNRYAKPEDLTKFAWLSIAAALTTIVLKLTAAMLTNSVGLLSDAAESLVNLVAAVIALITLRIAIRPADDDHPFGHSKAEYFSAALEGVMIFVAAVFIIGSAIMRMFNPVMPEQLGIGLLINALAGVVNGAVALILYRSGKKHRSATLLADSKHLFTDVLTSIAVLLGVGLVAIFKMAILDAIVALLAGFNIIFMGIQIIKTAIDGLMDIALPEEVVKNLESVLENRRKKDKTDFHAVRTREAGNRRFMNVHVLVPGEWSVKQGHDYVENLIDELVEQVPDLRVQAHLEPIGDPKSYEDINDI</sequence>
<dbReference type="HOGENOM" id="CLU_013430_3_0_11"/>
<name>S2W1Q7_9ACTN</name>
<dbReference type="Proteomes" id="UP000014417">
    <property type="component" value="Unassembled WGS sequence"/>
</dbReference>
<dbReference type="SUPFAM" id="SSF161111">
    <property type="entry name" value="Cation efflux protein transmembrane domain-like"/>
    <property type="match status" value="1"/>
</dbReference>
<evidence type="ECO:0000256" key="3">
    <source>
        <dbReference type="ARBA" id="ARBA00022448"/>
    </source>
</evidence>
<dbReference type="InterPro" id="IPR058533">
    <property type="entry name" value="Cation_efflux_TM"/>
</dbReference>
<gene>
    <name evidence="10" type="ORF">HMPREF9306_00446</name>
</gene>
<feature type="transmembrane region" description="Helical" evidence="7">
    <location>
        <begin position="18"/>
        <end position="40"/>
    </location>
</feature>
<comment type="subcellular location">
    <subcellularLocation>
        <location evidence="1">Membrane</location>
        <topology evidence="1">Multi-pass membrane protein</topology>
    </subcellularLocation>
</comment>
<dbReference type="GO" id="GO:0015341">
    <property type="term" value="F:zinc efflux antiporter activity"/>
    <property type="evidence" value="ECO:0007669"/>
    <property type="project" value="TreeGrafter"/>
</dbReference>
<dbReference type="InterPro" id="IPR050291">
    <property type="entry name" value="CDF_Transporter"/>
</dbReference>
<keyword evidence="6 7" id="KW-0472">Membrane</keyword>
<dbReference type="PATRIC" id="fig|883161.3.peg.450"/>
<feature type="transmembrane region" description="Helical" evidence="7">
    <location>
        <begin position="52"/>
        <end position="70"/>
    </location>
</feature>
<evidence type="ECO:0000313" key="10">
    <source>
        <dbReference type="EMBL" id="EPD33688.1"/>
    </source>
</evidence>
<dbReference type="GO" id="GO:0015086">
    <property type="term" value="F:cadmium ion transmembrane transporter activity"/>
    <property type="evidence" value="ECO:0007669"/>
    <property type="project" value="TreeGrafter"/>
</dbReference>
<keyword evidence="3" id="KW-0813">Transport</keyword>
<feature type="transmembrane region" description="Helical" evidence="7">
    <location>
        <begin position="120"/>
        <end position="142"/>
    </location>
</feature>
<feature type="transmembrane region" description="Helical" evidence="7">
    <location>
        <begin position="187"/>
        <end position="205"/>
    </location>
</feature>
<dbReference type="InterPro" id="IPR002524">
    <property type="entry name" value="Cation_efflux"/>
</dbReference>
<dbReference type="EMBL" id="AGZR01000004">
    <property type="protein sequence ID" value="EPD33688.1"/>
    <property type="molecule type" value="Genomic_DNA"/>
</dbReference>
<evidence type="ECO:0000313" key="11">
    <source>
        <dbReference type="Proteomes" id="UP000014417"/>
    </source>
</evidence>
<protein>
    <submittedName>
        <fullName evidence="10">Cation diffusion facilitator family transporter</fullName>
    </submittedName>
</protein>
<keyword evidence="5 7" id="KW-1133">Transmembrane helix</keyword>
<evidence type="ECO:0000259" key="9">
    <source>
        <dbReference type="Pfam" id="PF16916"/>
    </source>
</evidence>
<dbReference type="InterPro" id="IPR027470">
    <property type="entry name" value="Cation_efflux_CTD"/>
</dbReference>
<organism evidence="10 11">
    <name type="scientific">Propionimicrobium lymphophilum ACS-093-V-SCH5</name>
    <dbReference type="NCBI Taxonomy" id="883161"/>
    <lineage>
        <taxon>Bacteria</taxon>
        <taxon>Bacillati</taxon>
        <taxon>Actinomycetota</taxon>
        <taxon>Actinomycetes</taxon>
        <taxon>Propionibacteriales</taxon>
        <taxon>Propionibacteriaceae</taxon>
        <taxon>Propionimicrobium</taxon>
    </lineage>
</organism>
<dbReference type="Gene3D" id="3.30.70.1350">
    <property type="entry name" value="Cation efflux protein, cytoplasmic domain"/>
    <property type="match status" value="1"/>
</dbReference>
<keyword evidence="4 7" id="KW-0812">Transmembrane</keyword>
<comment type="similarity">
    <text evidence="2">Belongs to the cation diffusion facilitator (CDF) transporter (TC 2.A.4) family.</text>
</comment>
<reference evidence="10 11" key="1">
    <citation type="submission" date="2013-04" db="EMBL/GenBank/DDBJ databases">
        <title>The Genome Sequence of Propionimicrobium lymphophilum ACS-093-V-SCH5.</title>
        <authorList>
            <consortium name="The Broad Institute Genomics Platform"/>
            <person name="Earl A."/>
            <person name="Ward D."/>
            <person name="Feldgarden M."/>
            <person name="Gevers D."/>
            <person name="Saerens B."/>
            <person name="Vaneechoutte M."/>
            <person name="Walker B."/>
            <person name="Young S."/>
            <person name="Zeng Q."/>
            <person name="Gargeya S."/>
            <person name="Fitzgerald M."/>
            <person name="Haas B."/>
            <person name="Abouelleil A."/>
            <person name="Allen A.W."/>
            <person name="Alvarado L."/>
            <person name="Arachchi H.M."/>
            <person name="Berlin A.M."/>
            <person name="Chapman S.B."/>
            <person name="Gainer-Dewar J."/>
            <person name="Goldberg J."/>
            <person name="Griggs A."/>
            <person name="Gujja S."/>
            <person name="Hansen M."/>
            <person name="Howarth C."/>
            <person name="Imamovic A."/>
            <person name="Ireland A."/>
            <person name="Larimer J."/>
            <person name="McCowan C."/>
            <person name="Murphy C."/>
            <person name="Pearson M."/>
            <person name="Poon T.W."/>
            <person name="Priest M."/>
            <person name="Roberts A."/>
            <person name="Saif S."/>
            <person name="Shea T."/>
            <person name="Sisk P."/>
            <person name="Sykes S."/>
            <person name="Wortman J."/>
            <person name="Nusbaum C."/>
            <person name="Birren B."/>
        </authorList>
    </citation>
    <scope>NUCLEOTIDE SEQUENCE [LARGE SCALE GENOMIC DNA]</scope>
    <source>
        <strain evidence="10 11">ACS-093-V-SCH5</strain>
    </source>
</reference>
<dbReference type="AlphaFoldDB" id="S2W1Q7"/>
<dbReference type="OrthoDB" id="9813655at2"/>
<accession>S2W1Q7</accession>
<dbReference type="PANTHER" id="PTHR43840:SF15">
    <property type="entry name" value="MITOCHONDRIAL METAL TRANSPORTER 1-RELATED"/>
    <property type="match status" value="1"/>
</dbReference>
<evidence type="ECO:0000256" key="1">
    <source>
        <dbReference type="ARBA" id="ARBA00004141"/>
    </source>
</evidence>
<feature type="domain" description="Cation efflux protein cytoplasmic" evidence="9">
    <location>
        <begin position="217"/>
        <end position="295"/>
    </location>
</feature>
<dbReference type="GO" id="GO:0015093">
    <property type="term" value="F:ferrous iron transmembrane transporter activity"/>
    <property type="evidence" value="ECO:0007669"/>
    <property type="project" value="TreeGrafter"/>
</dbReference>
<comment type="caution">
    <text evidence="10">The sequence shown here is derived from an EMBL/GenBank/DDBJ whole genome shotgun (WGS) entry which is preliminary data.</text>
</comment>
<evidence type="ECO:0000256" key="6">
    <source>
        <dbReference type="ARBA" id="ARBA00023136"/>
    </source>
</evidence>
<dbReference type="STRING" id="883161.HMPREF9306_00446"/>
<dbReference type="InterPro" id="IPR036837">
    <property type="entry name" value="Cation_efflux_CTD_sf"/>
</dbReference>
<dbReference type="GO" id="GO:0005886">
    <property type="term" value="C:plasma membrane"/>
    <property type="evidence" value="ECO:0007669"/>
    <property type="project" value="TreeGrafter"/>
</dbReference>
<evidence type="ECO:0000256" key="2">
    <source>
        <dbReference type="ARBA" id="ARBA00008114"/>
    </source>
</evidence>
<evidence type="ECO:0000256" key="7">
    <source>
        <dbReference type="SAM" id="Phobius"/>
    </source>
</evidence>
<keyword evidence="11" id="KW-1185">Reference proteome</keyword>
<dbReference type="PANTHER" id="PTHR43840">
    <property type="entry name" value="MITOCHONDRIAL METAL TRANSPORTER 1-RELATED"/>
    <property type="match status" value="1"/>
</dbReference>
<dbReference type="SUPFAM" id="SSF160240">
    <property type="entry name" value="Cation efflux protein cytoplasmic domain-like"/>
    <property type="match status" value="1"/>
</dbReference>
<evidence type="ECO:0000256" key="5">
    <source>
        <dbReference type="ARBA" id="ARBA00022989"/>
    </source>
</evidence>
<evidence type="ECO:0000259" key="8">
    <source>
        <dbReference type="Pfam" id="PF01545"/>
    </source>
</evidence>
<feature type="transmembrane region" description="Helical" evidence="7">
    <location>
        <begin position="163"/>
        <end position="181"/>
    </location>
</feature>
<dbReference type="Pfam" id="PF16916">
    <property type="entry name" value="ZT_dimer"/>
    <property type="match status" value="1"/>
</dbReference>
<dbReference type="RefSeq" id="WP_016455296.1">
    <property type="nucleotide sequence ID" value="NZ_KE150269.1"/>
</dbReference>
<evidence type="ECO:0000256" key="4">
    <source>
        <dbReference type="ARBA" id="ARBA00022692"/>
    </source>
</evidence>